<feature type="transmembrane region" description="Helical" evidence="1">
    <location>
        <begin position="136"/>
        <end position="157"/>
    </location>
</feature>
<evidence type="ECO:0000313" key="4">
    <source>
        <dbReference type="WormBase" id="CBG22803"/>
    </source>
</evidence>
<dbReference type="AlphaFoldDB" id="A8Y2X2"/>
<feature type="transmembrane region" description="Helical" evidence="1">
    <location>
        <begin position="192"/>
        <end position="218"/>
    </location>
</feature>
<keyword evidence="1" id="KW-0812">Transmembrane</keyword>
<keyword evidence="1" id="KW-0472">Membrane</keyword>
<dbReference type="PANTHER" id="PTHR22941">
    <property type="entry name" value="SERPENTINE RECEPTOR"/>
    <property type="match status" value="1"/>
</dbReference>
<dbReference type="KEGG" id="cbr:CBG_22803"/>
<dbReference type="CTD" id="8587535"/>
<dbReference type="Proteomes" id="UP000008549">
    <property type="component" value="Unassembled WGS sequence"/>
</dbReference>
<dbReference type="WormBase" id="CBG22803">
    <property type="protein sequence ID" value="CBP33221"/>
    <property type="gene ID" value="WBGene00041276"/>
</dbReference>
<dbReference type="RefSeq" id="XP_045097661.1">
    <property type="nucleotide sequence ID" value="XM_045240324.1"/>
</dbReference>
<dbReference type="PANTHER" id="PTHR22941:SF300">
    <property type="entry name" value="SERPENTINE RECEPTOR, CLASS H"/>
    <property type="match status" value="1"/>
</dbReference>
<organism evidence="2 3">
    <name type="scientific">Caenorhabditis briggsae</name>
    <dbReference type="NCBI Taxonomy" id="6238"/>
    <lineage>
        <taxon>Eukaryota</taxon>
        <taxon>Metazoa</taxon>
        <taxon>Ecdysozoa</taxon>
        <taxon>Nematoda</taxon>
        <taxon>Chromadorea</taxon>
        <taxon>Rhabditida</taxon>
        <taxon>Rhabditina</taxon>
        <taxon>Rhabditomorpha</taxon>
        <taxon>Rhabditoidea</taxon>
        <taxon>Rhabditidae</taxon>
        <taxon>Peloderinae</taxon>
        <taxon>Caenorhabditis</taxon>
    </lineage>
</organism>
<gene>
    <name evidence="2 4" type="ORF">CBG22803</name>
    <name evidence="2" type="ORF">CBG_22803</name>
</gene>
<dbReference type="eggNOG" id="ENOG502TG1I">
    <property type="taxonomic scope" value="Eukaryota"/>
</dbReference>
<protein>
    <submittedName>
        <fullName evidence="2">Protein CBG22803</fullName>
    </submittedName>
</protein>
<dbReference type="OMA" id="NFYAFYC"/>
<dbReference type="EMBL" id="HE601156">
    <property type="protein sequence ID" value="CAP39306.2"/>
    <property type="molecule type" value="Genomic_DNA"/>
</dbReference>
<reference evidence="2 3" key="1">
    <citation type="journal article" date="2003" name="PLoS Biol.">
        <title>The genome sequence of Caenorhabditis briggsae: a platform for comparative genomics.</title>
        <authorList>
            <person name="Stein L.D."/>
            <person name="Bao Z."/>
            <person name="Blasiar D."/>
            <person name="Blumenthal T."/>
            <person name="Brent M.R."/>
            <person name="Chen N."/>
            <person name="Chinwalla A."/>
            <person name="Clarke L."/>
            <person name="Clee C."/>
            <person name="Coghlan A."/>
            <person name="Coulson A."/>
            <person name="D'Eustachio P."/>
            <person name="Fitch D.H."/>
            <person name="Fulton L.A."/>
            <person name="Fulton R.E."/>
            <person name="Griffiths-Jones S."/>
            <person name="Harris T.W."/>
            <person name="Hillier L.W."/>
            <person name="Kamath R."/>
            <person name="Kuwabara P.E."/>
            <person name="Mardis E.R."/>
            <person name="Marra M.A."/>
            <person name="Miner T.L."/>
            <person name="Minx P."/>
            <person name="Mullikin J.C."/>
            <person name="Plumb R.W."/>
            <person name="Rogers J."/>
            <person name="Schein J.E."/>
            <person name="Sohrmann M."/>
            <person name="Spieth J."/>
            <person name="Stajich J.E."/>
            <person name="Wei C."/>
            <person name="Willey D."/>
            <person name="Wilson R.K."/>
            <person name="Durbin R."/>
            <person name="Waterston R.H."/>
        </authorList>
    </citation>
    <scope>NUCLEOTIDE SEQUENCE [LARGE SCALE GENOMIC DNA]</scope>
    <source>
        <strain evidence="2 3">AF16</strain>
    </source>
</reference>
<evidence type="ECO:0000313" key="3">
    <source>
        <dbReference type="Proteomes" id="UP000008549"/>
    </source>
</evidence>
<feature type="transmembrane region" description="Helical" evidence="1">
    <location>
        <begin position="20"/>
        <end position="39"/>
    </location>
</feature>
<dbReference type="GeneID" id="8587535"/>
<dbReference type="InterPro" id="IPR019422">
    <property type="entry name" value="7TM_GPCR_serpentine_rcpt_Srh"/>
</dbReference>
<dbReference type="HOGENOM" id="CLU_064157_0_0_1"/>
<name>A8Y2X2_CAEBR</name>
<dbReference type="FunCoup" id="A8Y2X2">
    <property type="interactions" value="271"/>
</dbReference>
<keyword evidence="1" id="KW-1133">Transmembrane helix</keyword>
<evidence type="ECO:0000256" key="1">
    <source>
        <dbReference type="SAM" id="Phobius"/>
    </source>
</evidence>
<evidence type="ECO:0000313" key="2">
    <source>
        <dbReference type="EMBL" id="CAP39306.2"/>
    </source>
</evidence>
<feature type="transmembrane region" description="Helical" evidence="1">
    <location>
        <begin position="94"/>
        <end position="115"/>
    </location>
</feature>
<keyword evidence="3" id="KW-1185">Reference proteome</keyword>
<sequence length="295" mass="34044">MTTCQGIDVYPYVFLRVLTIFWHFQAPFNFYAFYCIVFVSPKIMKSFRWHLLLYQCSTTFLDFTFSMGMTPVVIPAMPLGYTVGLFRGFLNCHQMLTLSLICMTTSASTTVEIFFWRWQNIILPSSSLKLRTITYYGIWLFALSLLFSSLALIHIHLDSDQMLLRFKLQETYSCADFLFQQPGVYICEASRYMWVVIYGVISCSVGGFFLVLFVYQSLHAINQMASNRSVHARNVQKKLIYLLCAQMMFPMGAYAIGGTTIVISLSMQLVWMQHIKSRKKNSAIVRVIDRSVVLT</sequence>
<feature type="transmembrane region" description="Helical" evidence="1">
    <location>
        <begin position="239"/>
        <end position="263"/>
    </location>
</feature>
<accession>A8Y2X2</accession>
<reference evidence="2 3" key="2">
    <citation type="journal article" date="2011" name="PLoS Genet.">
        <title>Caenorhabditis briggsae recombinant inbred line genotypes reveal inter-strain incompatibility and the evolution of recombination.</title>
        <authorList>
            <person name="Ross J.A."/>
            <person name="Koboldt D.C."/>
            <person name="Staisch J.E."/>
            <person name="Chamberlin H.M."/>
            <person name="Gupta B.P."/>
            <person name="Miller R.D."/>
            <person name="Baird S.E."/>
            <person name="Haag E.S."/>
        </authorList>
    </citation>
    <scope>NUCLEOTIDE SEQUENCE [LARGE SCALE GENOMIC DNA]</scope>
    <source>
        <strain evidence="2 3">AF16</strain>
    </source>
</reference>
<proteinExistence type="predicted"/>
<dbReference type="InterPro" id="IPR053220">
    <property type="entry name" value="Nematode_rcpt-like_serp_H"/>
</dbReference>
<dbReference type="Pfam" id="PF10318">
    <property type="entry name" value="7TM_GPCR_Srh"/>
    <property type="match status" value="1"/>
</dbReference>
<dbReference type="InParanoid" id="A8Y2X2"/>